<protein>
    <submittedName>
        <fullName evidence="4">Single-stranded DNA-binding protein 2</fullName>
    </submittedName>
</protein>
<evidence type="ECO:0000313" key="5">
    <source>
        <dbReference type="Proteomes" id="UP000324091"/>
    </source>
</evidence>
<gene>
    <name evidence="4" type="ORF">D4764_07G0005070</name>
</gene>
<reference evidence="4 5" key="1">
    <citation type="submission" date="2019-04" db="EMBL/GenBank/DDBJ databases">
        <title>Chromosome genome assembly for Takifugu flavidus.</title>
        <authorList>
            <person name="Xiao S."/>
        </authorList>
    </citation>
    <scope>NUCLEOTIDE SEQUENCE [LARGE SCALE GENOMIC DNA]</scope>
    <source>
        <strain evidence="4">HTHZ2018</strain>
        <tissue evidence="4">Muscle</tissue>
    </source>
</reference>
<evidence type="ECO:0000256" key="2">
    <source>
        <dbReference type="ARBA" id="ARBA00023242"/>
    </source>
</evidence>
<feature type="region of interest" description="Disordered" evidence="3">
    <location>
        <begin position="172"/>
        <end position="200"/>
    </location>
</feature>
<dbReference type="PANTHER" id="PTHR12610">
    <property type="entry name" value="SINGLE STRANDED DNA BINDING PROTEIN"/>
    <property type="match status" value="1"/>
</dbReference>
<dbReference type="PANTHER" id="PTHR12610:SF30">
    <property type="entry name" value="SINGLE-STRANDED DNA-BINDING PROTEIN 4"/>
    <property type="match status" value="1"/>
</dbReference>
<dbReference type="InterPro" id="IPR008116">
    <property type="entry name" value="SSDP_DNA-bd"/>
</dbReference>
<dbReference type="GO" id="GO:0005634">
    <property type="term" value="C:nucleus"/>
    <property type="evidence" value="ECO:0007669"/>
    <property type="project" value="UniProtKB-SubCell"/>
</dbReference>
<comment type="caution">
    <text evidence="4">The sequence shown here is derived from an EMBL/GenBank/DDBJ whole genome shotgun (WGS) entry which is preliminary data.</text>
</comment>
<comment type="subcellular location">
    <subcellularLocation>
        <location evidence="1">Nucleus</location>
    </subcellularLocation>
</comment>
<feature type="region of interest" description="Disordered" evidence="3">
    <location>
        <begin position="131"/>
        <end position="157"/>
    </location>
</feature>
<dbReference type="EMBL" id="RHFK02000020">
    <property type="protein sequence ID" value="TWW57788.1"/>
    <property type="molecule type" value="Genomic_DNA"/>
</dbReference>
<organism evidence="4 5">
    <name type="scientific">Takifugu flavidus</name>
    <name type="common">sansaifugu</name>
    <dbReference type="NCBI Taxonomy" id="433684"/>
    <lineage>
        <taxon>Eukaryota</taxon>
        <taxon>Metazoa</taxon>
        <taxon>Chordata</taxon>
        <taxon>Craniata</taxon>
        <taxon>Vertebrata</taxon>
        <taxon>Euteleostomi</taxon>
        <taxon>Actinopterygii</taxon>
        <taxon>Neopterygii</taxon>
        <taxon>Teleostei</taxon>
        <taxon>Neoteleostei</taxon>
        <taxon>Acanthomorphata</taxon>
        <taxon>Eupercaria</taxon>
        <taxon>Tetraodontiformes</taxon>
        <taxon>Tetradontoidea</taxon>
        <taxon>Tetraodontidae</taxon>
        <taxon>Takifugu</taxon>
    </lineage>
</organism>
<evidence type="ECO:0000256" key="3">
    <source>
        <dbReference type="SAM" id="MobiDB-lite"/>
    </source>
</evidence>
<dbReference type="PRINTS" id="PR01743">
    <property type="entry name" value="SSDNABINDING"/>
</dbReference>
<accession>A0A5C6MTY6</accession>
<evidence type="ECO:0000313" key="4">
    <source>
        <dbReference type="EMBL" id="TWW57788.1"/>
    </source>
</evidence>
<proteinExistence type="predicted"/>
<dbReference type="GO" id="GO:0045944">
    <property type="term" value="P:positive regulation of transcription by RNA polymerase II"/>
    <property type="evidence" value="ECO:0007669"/>
    <property type="project" value="TreeGrafter"/>
</dbReference>
<sequence>MAAPHISGAEFKPPHHPTFGASLHSRAVIKGPFGVGPVQPGVGLMNSYDVFWDLYCAAPDRRETCEHSSEAKAFHDYVSEPVIYVLMCMLARSDNRSSSAGCTSSNAGVKGHGTARLFIGGPEARAMIGARKRSVTAPSNPPAPPRPRPSAACSTSPAFVFEERLGGEVFRRTSLAADIPQSGPSSGRHEDVDRGTAGPS</sequence>
<dbReference type="GO" id="GO:0003697">
    <property type="term" value="F:single-stranded DNA binding"/>
    <property type="evidence" value="ECO:0007669"/>
    <property type="project" value="InterPro"/>
</dbReference>
<dbReference type="Proteomes" id="UP000324091">
    <property type="component" value="Chromosome 7"/>
</dbReference>
<dbReference type="AlphaFoldDB" id="A0A5C6MTY6"/>
<keyword evidence="5" id="KW-1185">Reference proteome</keyword>
<name>A0A5C6MTY6_9TELE</name>
<keyword evidence="4" id="KW-0238">DNA-binding</keyword>
<keyword evidence="2" id="KW-0539">Nucleus</keyword>
<feature type="compositionally biased region" description="Pro residues" evidence="3">
    <location>
        <begin position="139"/>
        <end position="148"/>
    </location>
</feature>
<evidence type="ECO:0000256" key="1">
    <source>
        <dbReference type="ARBA" id="ARBA00004123"/>
    </source>
</evidence>